<comment type="caution">
    <text evidence="3">The sequence shown here is derived from an EMBL/GenBank/DDBJ whole genome shotgun (WGS) entry which is preliminary data.</text>
</comment>
<keyword evidence="2" id="KW-0472">Membrane</keyword>
<reference evidence="3 4" key="1">
    <citation type="journal article" date="2019" name="Philos. Trans. R. Soc. Lond., B, Biol. Sci.">
        <title>Ant behaviour and brain gene expression of defending hosts depend on the ecological success of the intruding social parasite.</title>
        <authorList>
            <person name="Kaur R."/>
            <person name="Stoldt M."/>
            <person name="Jongepier E."/>
            <person name="Feldmeyer B."/>
            <person name="Menzel F."/>
            <person name="Bornberg-Bauer E."/>
            <person name="Foitzik S."/>
        </authorList>
    </citation>
    <scope>NUCLEOTIDE SEQUENCE [LARGE SCALE GENOMIC DNA]</scope>
    <source>
        <tissue evidence="3">Whole body</tissue>
    </source>
</reference>
<accession>A0A4S2KG18</accession>
<dbReference type="AlphaFoldDB" id="A0A4S2KG18"/>
<protein>
    <submittedName>
        <fullName evidence="3">Uncharacterized protein</fullName>
    </submittedName>
</protein>
<keyword evidence="4" id="KW-1185">Reference proteome</keyword>
<feature type="transmembrane region" description="Helical" evidence="2">
    <location>
        <begin position="184"/>
        <end position="205"/>
    </location>
</feature>
<evidence type="ECO:0000313" key="3">
    <source>
        <dbReference type="EMBL" id="TGZ46727.1"/>
    </source>
</evidence>
<evidence type="ECO:0000256" key="1">
    <source>
        <dbReference type="SAM" id="MobiDB-lite"/>
    </source>
</evidence>
<dbReference type="GO" id="GO:0043419">
    <property type="term" value="P:urea catabolic process"/>
    <property type="evidence" value="ECO:0007669"/>
    <property type="project" value="InterPro"/>
</dbReference>
<name>A0A4S2KG18_9HYME</name>
<dbReference type="InterPro" id="IPR036463">
    <property type="entry name" value="Urease_gamma_sf"/>
</dbReference>
<dbReference type="GO" id="GO:0016151">
    <property type="term" value="F:nickel cation binding"/>
    <property type="evidence" value="ECO:0007669"/>
    <property type="project" value="InterPro"/>
</dbReference>
<keyword evidence="2" id="KW-0812">Transmembrane</keyword>
<evidence type="ECO:0000256" key="2">
    <source>
        <dbReference type="SAM" id="Phobius"/>
    </source>
</evidence>
<dbReference type="EMBL" id="QBLH01002820">
    <property type="protein sequence ID" value="TGZ46727.1"/>
    <property type="molecule type" value="Genomic_DNA"/>
</dbReference>
<sequence length="723" mass="79898">MLDSVGSGKFSGMGAWRSAKNRYHCRRIKKRKRQNDVPGPRDNVEACRLASDLARERAAGRWSAGPRWPPDDGGFPGSGPSRSSRQELSILRVFRNCELIVVSSEPPFSSSSGQNDVCYKNVDCQNAELERFACDQSREFTLSLEANMSSTDWGKLCSQKASSLVFSSSRICMFLSSLSIARPLLLAALDFFLCFFMVAAALLYVSDLVFSPDAFAELGYQSSGRPDISIFANPVCSATAETRDPDIPARNLDSKIQLTPGIKLPELDHPLDPLLRNQITIPHSPIFHPVKHAPRHVRRARFSGRDNDMPPCLPATLFHQLRAPFASLFVRRSKVGGLQPPVAMAAVAGEVGRNEIVKCDGNVCARESGRERESCKVVITTCRYGRNEISCSNETPAGCNVALEPSGGEPQDQRGSCELPRTVEPFYRVCSTYDVHLLILDFLVHLDDSHQGETCNTKNEPRSHLPIVLAGLLSRDRTTRTFVLNYSDAVGVADILIQRGARRGTKVENEANCGITCSSATAITWSLNERLRIADNVDKGCARRVSAIQYRNPPPTRETPGGEARLYVHYWRCPSPLAKCLVAVIHPCKVSPRKLFEAFPHDFPHRPPPPLPPGGFSAVAMDPLFLLTVPRATNISSIPTKPHAYGGPKAPQVSLCPVTHLPFLLRHADMPREYVGEIPNHQLPKNSHLGYVCTVTIDRIQYDANCNAILQYFHGFSSDRETF</sequence>
<gene>
    <name evidence="3" type="ORF">DBV15_11678</name>
</gene>
<keyword evidence="2" id="KW-1133">Transmembrane helix</keyword>
<evidence type="ECO:0000313" key="4">
    <source>
        <dbReference type="Proteomes" id="UP000310200"/>
    </source>
</evidence>
<dbReference type="SUPFAM" id="SSF54111">
    <property type="entry name" value="Urease, gamma-subunit"/>
    <property type="match status" value="1"/>
</dbReference>
<proteinExistence type="predicted"/>
<organism evidence="3 4">
    <name type="scientific">Temnothorax longispinosus</name>
    <dbReference type="NCBI Taxonomy" id="300112"/>
    <lineage>
        <taxon>Eukaryota</taxon>
        <taxon>Metazoa</taxon>
        <taxon>Ecdysozoa</taxon>
        <taxon>Arthropoda</taxon>
        <taxon>Hexapoda</taxon>
        <taxon>Insecta</taxon>
        <taxon>Pterygota</taxon>
        <taxon>Neoptera</taxon>
        <taxon>Endopterygota</taxon>
        <taxon>Hymenoptera</taxon>
        <taxon>Apocrita</taxon>
        <taxon>Aculeata</taxon>
        <taxon>Formicoidea</taxon>
        <taxon>Formicidae</taxon>
        <taxon>Myrmicinae</taxon>
        <taxon>Temnothorax</taxon>
    </lineage>
</organism>
<dbReference type="Proteomes" id="UP000310200">
    <property type="component" value="Unassembled WGS sequence"/>
</dbReference>
<feature type="region of interest" description="Disordered" evidence="1">
    <location>
        <begin position="60"/>
        <end position="83"/>
    </location>
</feature>